<evidence type="ECO:0000313" key="3">
    <source>
        <dbReference type="Proteomes" id="UP000315751"/>
    </source>
</evidence>
<feature type="transmembrane region" description="Helical" evidence="1">
    <location>
        <begin position="83"/>
        <end position="109"/>
    </location>
</feature>
<proteinExistence type="predicted"/>
<sequence>MPDVFTPLREQLLAAGVAPRHARRYVAELRDHAADLAEEEQAAGLAEAQARARALQRLGTPDTLVRAMVARGDFRSWGARAPWAVYGLGSMLGLVMTYGLAIAAVAAIVETHRASPTARPILPDWFDSAFATITYIHGLALPLVLAAAFAIMATRQRMAVLWPSIALLIIGILGGAGVLDFIRPADPNAPMELEIRLALSSPWPGMHNCLRHIAINLLLTLAPYIAWHVWRKALNECSGPEDDVPLGSGSQLT</sequence>
<reference evidence="2 3" key="1">
    <citation type="submission" date="2019-06" db="EMBL/GenBank/DDBJ databases">
        <title>Genomic Encyclopedia of Type Strains, Phase IV (KMG-V): Genome sequencing to study the core and pangenomes of soil and plant-associated prokaryotes.</title>
        <authorList>
            <person name="Whitman W."/>
        </authorList>
    </citation>
    <scope>NUCLEOTIDE SEQUENCE [LARGE SCALE GENOMIC DNA]</scope>
    <source>
        <strain evidence="2 3">BR 11622</strain>
    </source>
</reference>
<protein>
    <submittedName>
        <fullName evidence="2">Uncharacterized protein</fullName>
    </submittedName>
</protein>
<keyword evidence="1" id="KW-0472">Membrane</keyword>
<keyword evidence="1" id="KW-0812">Transmembrane</keyword>
<organism evidence="2 3">
    <name type="scientific">Nitrospirillum amazonense</name>
    <dbReference type="NCBI Taxonomy" id="28077"/>
    <lineage>
        <taxon>Bacteria</taxon>
        <taxon>Pseudomonadati</taxon>
        <taxon>Pseudomonadota</taxon>
        <taxon>Alphaproteobacteria</taxon>
        <taxon>Rhodospirillales</taxon>
        <taxon>Azospirillaceae</taxon>
        <taxon>Nitrospirillum</taxon>
    </lineage>
</organism>
<dbReference type="InterPro" id="IPR047928">
    <property type="entry name" value="Perm_prefix_1"/>
</dbReference>
<comment type="caution">
    <text evidence="2">The sequence shown here is derived from an EMBL/GenBank/DDBJ whole genome shotgun (WGS) entry which is preliminary data.</text>
</comment>
<evidence type="ECO:0000313" key="2">
    <source>
        <dbReference type="EMBL" id="TWB45987.1"/>
    </source>
</evidence>
<accession>A0A560HHP8</accession>
<dbReference type="NCBIfam" id="NF038403">
    <property type="entry name" value="perm_prefix_1"/>
    <property type="match status" value="1"/>
</dbReference>
<dbReference type="RefSeq" id="WP_145729279.1">
    <property type="nucleotide sequence ID" value="NZ_VITR01000001.1"/>
</dbReference>
<feature type="transmembrane region" description="Helical" evidence="1">
    <location>
        <begin position="129"/>
        <end position="153"/>
    </location>
</feature>
<name>A0A560HHP8_9PROT</name>
<dbReference type="Proteomes" id="UP000315751">
    <property type="component" value="Unassembled WGS sequence"/>
</dbReference>
<keyword evidence="1" id="KW-1133">Transmembrane helix</keyword>
<gene>
    <name evidence="2" type="ORF">FBZ90_101322</name>
</gene>
<evidence type="ECO:0000256" key="1">
    <source>
        <dbReference type="SAM" id="Phobius"/>
    </source>
</evidence>
<dbReference type="EMBL" id="VITR01000001">
    <property type="protein sequence ID" value="TWB45987.1"/>
    <property type="molecule type" value="Genomic_DNA"/>
</dbReference>
<keyword evidence="3" id="KW-1185">Reference proteome</keyword>
<dbReference type="AlphaFoldDB" id="A0A560HHP8"/>
<feature type="transmembrane region" description="Helical" evidence="1">
    <location>
        <begin position="210"/>
        <end position="230"/>
    </location>
</feature>
<dbReference type="OrthoDB" id="7948742at2"/>
<feature type="transmembrane region" description="Helical" evidence="1">
    <location>
        <begin position="160"/>
        <end position="182"/>
    </location>
</feature>